<feature type="transmembrane region" description="Helical" evidence="1">
    <location>
        <begin position="184"/>
        <end position="203"/>
    </location>
</feature>
<feature type="transmembrane region" description="Helical" evidence="1">
    <location>
        <begin position="301"/>
        <end position="325"/>
    </location>
</feature>
<reference evidence="2 3" key="1">
    <citation type="submission" date="2014-12" db="EMBL/GenBank/DDBJ databases">
        <title>Genome sequencing of Arthrobacter phenanthrenivorans SWC37.</title>
        <authorList>
            <person name="Tan P.W."/>
            <person name="Chan K.-G."/>
        </authorList>
    </citation>
    <scope>NUCLEOTIDE SEQUENCE [LARGE SCALE GENOMIC DNA]</scope>
    <source>
        <strain evidence="2 3">SWC37</strain>
    </source>
</reference>
<proteinExistence type="predicted"/>
<evidence type="ECO:0000256" key="1">
    <source>
        <dbReference type="SAM" id="Phobius"/>
    </source>
</evidence>
<accession>A0A0B4DY43</accession>
<feature type="transmembrane region" description="Helical" evidence="1">
    <location>
        <begin position="514"/>
        <end position="532"/>
    </location>
</feature>
<dbReference type="AlphaFoldDB" id="A0A0B4DY43"/>
<evidence type="ECO:0000313" key="3">
    <source>
        <dbReference type="Proteomes" id="UP000031196"/>
    </source>
</evidence>
<feature type="transmembrane region" description="Helical" evidence="1">
    <location>
        <begin position="470"/>
        <end position="488"/>
    </location>
</feature>
<feature type="transmembrane region" description="Helical" evidence="1">
    <location>
        <begin position="73"/>
        <end position="97"/>
    </location>
</feature>
<name>A0A0B4DY43_PSEPS</name>
<dbReference type="RefSeq" id="WP_043449184.1">
    <property type="nucleotide sequence ID" value="NZ_JWTB01000004.1"/>
</dbReference>
<organism evidence="2 3">
    <name type="scientific">Pseudarthrobacter phenanthrenivorans</name>
    <name type="common">Arthrobacter phenanthrenivorans</name>
    <dbReference type="NCBI Taxonomy" id="361575"/>
    <lineage>
        <taxon>Bacteria</taxon>
        <taxon>Bacillati</taxon>
        <taxon>Actinomycetota</taxon>
        <taxon>Actinomycetes</taxon>
        <taxon>Micrococcales</taxon>
        <taxon>Micrococcaceae</taxon>
        <taxon>Pseudarthrobacter</taxon>
    </lineage>
</organism>
<sequence length="540" mass="55100">MGVLLVLWGQRLRRDRWQLLSWVVAIGAFAVFAAAAVSQTYGNVASRTEILQVAIATPAILLLRGLPRGADQGAFTFFLIYAFLALLAGLMSTFLAVRHSRADEESGGAELVAATPAGRLLPSAATLLHGTTANLLVAIAVSAGFAAQGLDPQGSLIAGAATGAVGFAFIGVGLLVAQFMGTSRGANGVSAALVVLAYLLRGIGDATGTPGPDGTTMTEGAASWFSPIGWGQQTYAYTGDRGWPLLLPVALGAGSIAAAWLILRSRDSGASIWGARPGRAAARRGLGSPVALALRLQSGSIIGWGFSGLALGLLAGSLGKAIAAVDTPDTNITAVMRAMLQAQGVSLTQLMVSVLFSMAGVLAAACALQAVIRMRQEEAAGTAELLLSVPVGRVRWLAGYLLLGAAAVVLVVGLTGVGAWATLNGSGDQSMPADALWQTALAQLPAALIYLAVPALVFVLWPAAAIGTSWALLALGVLLGIFGGMLGIDQSLRDLSPFTHTPVPHGDATDWSGAWWMLAIALLAGALAVAAMRRREVGSA</sequence>
<feature type="transmembrane region" description="Helical" evidence="1">
    <location>
        <begin position="20"/>
        <end position="38"/>
    </location>
</feature>
<protein>
    <recommendedName>
        <fullName evidence="4">Polyketide antibiotic transporter</fullName>
    </recommendedName>
</protein>
<keyword evidence="1" id="KW-1133">Transmembrane helix</keyword>
<dbReference type="EMBL" id="JWTB01000004">
    <property type="protein sequence ID" value="KIC69390.1"/>
    <property type="molecule type" value="Genomic_DNA"/>
</dbReference>
<feature type="transmembrane region" description="Helical" evidence="1">
    <location>
        <begin position="156"/>
        <end position="177"/>
    </location>
</feature>
<feature type="transmembrane region" description="Helical" evidence="1">
    <location>
        <begin position="245"/>
        <end position="263"/>
    </location>
</feature>
<keyword evidence="1" id="KW-0472">Membrane</keyword>
<feature type="transmembrane region" description="Helical" evidence="1">
    <location>
        <begin position="441"/>
        <end position="463"/>
    </location>
</feature>
<feature type="transmembrane region" description="Helical" evidence="1">
    <location>
        <begin position="397"/>
        <end position="421"/>
    </location>
</feature>
<keyword evidence="1" id="KW-0812">Transmembrane</keyword>
<gene>
    <name evidence="2" type="ORF">RM50_01435</name>
</gene>
<evidence type="ECO:0008006" key="4">
    <source>
        <dbReference type="Google" id="ProtNLM"/>
    </source>
</evidence>
<feature type="transmembrane region" description="Helical" evidence="1">
    <location>
        <begin position="345"/>
        <end position="368"/>
    </location>
</feature>
<dbReference type="Proteomes" id="UP000031196">
    <property type="component" value="Unassembled WGS sequence"/>
</dbReference>
<comment type="caution">
    <text evidence="2">The sequence shown here is derived from an EMBL/GenBank/DDBJ whole genome shotgun (WGS) entry which is preliminary data.</text>
</comment>
<evidence type="ECO:0000313" key="2">
    <source>
        <dbReference type="EMBL" id="KIC69390.1"/>
    </source>
</evidence>
<feature type="transmembrane region" description="Helical" evidence="1">
    <location>
        <begin position="127"/>
        <end position="150"/>
    </location>
</feature>